<sequence>MAPPYRADVTWVPHLTGRGTQVTSALVLLVRLPPMSPLVLPVSVLLALWAPVPSSIGLALVQGPDAVHEVADPGPGGLGLVSLETWLARTGALRRCAAVLPSPADPLPGLAAALEAGEGVLVETATRRLLLVPQPSGASVHWHAEELTAAVPPFDAAHARRTTYQATEEAITALTELDLARERPDLAEELTDLITAVLDPRLIPPSLEPRRRELLERSLRLAAICELALSDDGAAATAAQAQRRRQVLRPLLAVARQGVAAATESWAV</sequence>
<proteinExistence type="predicted"/>
<dbReference type="AlphaFoldDB" id="C0W334"/>
<protein>
    <submittedName>
        <fullName evidence="1">Uncharacterized protein</fullName>
    </submittedName>
</protein>
<organism evidence="1 2">
    <name type="scientific">Actinomyces urogenitalis DSM 15434</name>
    <dbReference type="NCBI Taxonomy" id="525246"/>
    <lineage>
        <taxon>Bacteria</taxon>
        <taxon>Bacillati</taxon>
        <taxon>Actinomycetota</taxon>
        <taxon>Actinomycetes</taxon>
        <taxon>Actinomycetales</taxon>
        <taxon>Actinomycetaceae</taxon>
        <taxon>Actinomyces</taxon>
    </lineage>
</organism>
<dbReference type="HOGENOM" id="CLU_1136168_0_0_11"/>
<evidence type="ECO:0000313" key="1">
    <source>
        <dbReference type="EMBL" id="EEH66846.1"/>
    </source>
</evidence>
<dbReference type="EMBL" id="ACFH01000013">
    <property type="protein sequence ID" value="EEH66846.1"/>
    <property type="molecule type" value="Genomic_DNA"/>
</dbReference>
<dbReference type="Proteomes" id="UP000004778">
    <property type="component" value="Unassembled WGS sequence"/>
</dbReference>
<reference evidence="1 2" key="1">
    <citation type="submission" date="2009-01" db="EMBL/GenBank/DDBJ databases">
        <authorList>
            <person name="Qin X."/>
            <person name="Bachman B."/>
            <person name="Battles P."/>
            <person name="Bell A."/>
            <person name="Bess C."/>
            <person name="Bickham C."/>
            <person name="Chaboub L."/>
            <person name="Chen D."/>
            <person name="Coyle M."/>
            <person name="Deiros D.R."/>
            <person name="Dinh H."/>
            <person name="Forbes L."/>
            <person name="Fowler G."/>
            <person name="Francisco L."/>
            <person name="Fu Q."/>
            <person name="Gubbala S."/>
            <person name="Hale W."/>
            <person name="Han Y."/>
            <person name="Hemphill L."/>
            <person name="Highlander S.K."/>
            <person name="Hirani K."/>
            <person name="Hogues M."/>
            <person name="Jackson L."/>
            <person name="Jakkamsetti A."/>
            <person name="Javaid M."/>
            <person name="Jiang H."/>
            <person name="Korchina V."/>
            <person name="Kovar C."/>
            <person name="Lara F."/>
            <person name="Lee S."/>
            <person name="Mata R."/>
            <person name="Mathew T."/>
            <person name="Moen C."/>
            <person name="Morales K."/>
            <person name="Munidasa M."/>
            <person name="Nazareth L."/>
            <person name="Ngo R."/>
            <person name="Nguyen L."/>
            <person name="Okwuonu G."/>
            <person name="Ongeri F."/>
            <person name="Patil S."/>
            <person name="Petrosino J."/>
            <person name="Pham C."/>
            <person name="Pham P."/>
            <person name="Pu L.-L."/>
            <person name="Puazo M."/>
            <person name="Raj R."/>
            <person name="Reid J."/>
            <person name="Rouhana J."/>
            <person name="Saada N."/>
            <person name="Shang Y."/>
            <person name="Simmons D."/>
            <person name="Thornton R."/>
            <person name="Warren J."/>
            <person name="Weissenberger G."/>
            <person name="Zhang J."/>
            <person name="Zhang L."/>
            <person name="Zhou C."/>
            <person name="Zhu D."/>
            <person name="Muzny D."/>
            <person name="Worley K."/>
            <person name="Gibbs R."/>
        </authorList>
    </citation>
    <scope>NUCLEOTIDE SEQUENCE [LARGE SCALE GENOMIC DNA]</scope>
    <source>
        <strain evidence="1 2">DSM 15434</strain>
    </source>
</reference>
<gene>
    <name evidence="1" type="ORF">HMPREF0058_0278</name>
</gene>
<comment type="caution">
    <text evidence="1">The sequence shown here is derived from an EMBL/GenBank/DDBJ whole genome shotgun (WGS) entry which is preliminary data.</text>
</comment>
<dbReference type="eggNOG" id="ENOG5032EQ4">
    <property type="taxonomic scope" value="Bacteria"/>
</dbReference>
<name>C0W334_9ACTO</name>
<evidence type="ECO:0000313" key="2">
    <source>
        <dbReference type="Proteomes" id="UP000004778"/>
    </source>
</evidence>
<keyword evidence="2" id="KW-1185">Reference proteome</keyword>
<accession>C0W334</accession>